<dbReference type="InterPro" id="IPR007110">
    <property type="entry name" value="Ig-like_dom"/>
</dbReference>
<evidence type="ECO:0000256" key="10">
    <source>
        <dbReference type="ARBA" id="ARBA00023157"/>
    </source>
</evidence>
<keyword evidence="7" id="KW-0130">Cell adhesion</keyword>
<feature type="domain" description="Ig-like" evidence="17">
    <location>
        <begin position="38"/>
        <end position="133"/>
    </location>
</feature>
<evidence type="ECO:0000256" key="7">
    <source>
        <dbReference type="ARBA" id="ARBA00022889"/>
    </source>
</evidence>
<dbReference type="EMBL" id="KZ507648">
    <property type="protein sequence ID" value="PKU36427.1"/>
    <property type="molecule type" value="Genomic_DNA"/>
</dbReference>
<evidence type="ECO:0000313" key="18">
    <source>
        <dbReference type="EMBL" id="PKU36427.1"/>
    </source>
</evidence>
<name>A0A2I0TRM2_LIMLA</name>
<keyword evidence="10" id="KW-1015">Disulfide bond</keyword>
<reference evidence="19" key="2">
    <citation type="submission" date="2017-12" db="EMBL/GenBank/DDBJ databases">
        <title>Genome sequence of the Bar-tailed Godwit (Limosa lapponica baueri).</title>
        <authorList>
            <person name="Lima N.C.B."/>
            <person name="Parody-Merino A.M."/>
            <person name="Battley P.F."/>
            <person name="Fidler A.E."/>
            <person name="Prosdocimi F."/>
        </authorList>
    </citation>
    <scope>NUCLEOTIDE SEQUENCE [LARGE SCALE GENOMIC DNA]</scope>
</reference>
<accession>A0A2I0TRM2</accession>
<dbReference type="PROSITE" id="PS50835">
    <property type="entry name" value="IG_LIKE"/>
    <property type="match status" value="1"/>
</dbReference>
<evidence type="ECO:0000256" key="11">
    <source>
        <dbReference type="ARBA" id="ARBA00023180"/>
    </source>
</evidence>
<dbReference type="InterPro" id="IPR013270">
    <property type="entry name" value="CD47_Vset"/>
</dbReference>
<dbReference type="InterPro" id="IPR036179">
    <property type="entry name" value="Ig-like_dom_sf"/>
</dbReference>
<dbReference type="GO" id="GO:0050766">
    <property type="term" value="P:positive regulation of phagocytosis"/>
    <property type="evidence" value="ECO:0007669"/>
    <property type="project" value="InterPro"/>
</dbReference>
<dbReference type="PANTHER" id="PTHR10613:SF0">
    <property type="entry name" value="LEUKOCYTE SURFACE ANTIGEN CD47"/>
    <property type="match status" value="1"/>
</dbReference>
<evidence type="ECO:0000256" key="8">
    <source>
        <dbReference type="ARBA" id="ARBA00022989"/>
    </source>
</evidence>
<dbReference type="InterPro" id="IPR006704">
    <property type="entry name" value="CD47"/>
</dbReference>
<keyword evidence="19" id="KW-1185">Reference proteome</keyword>
<dbReference type="Gene3D" id="2.60.40.10">
    <property type="entry name" value="Immunoglobulins"/>
    <property type="match status" value="1"/>
</dbReference>
<dbReference type="Pfam" id="PF04549">
    <property type="entry name" value="CD47"/>
    <property type="match status" value="1"/>
</dbReference>
<sequence length="283" mass="30658">MVRGCSSIPPPPPPPPGSGGSAQLLFNATDVVKKTDCNETVILPCYVINLNENNPNIMFVTWKREGKIIFSFDGAGKEFFRDPTVPSANLLSEADLPKGVASLRLNNAEAEVGNYSCEVTESNREGETKLELKKYAALKYEIETQKRMGIIIPGVIATVAAIVGTALFVQDGYTVQHQTGLGLIVFPAVIFIPLQYFMFGIVFDNLPQATFVLVGLQTLGYVIAVAGFVLCVPACPPIHASVIIAGLAILAIAYLLSLGYVFIVELKSYVIREKYTVVDTPWP</sequence>
<organism evidence="18 19">
    <name type="scientific">Limosa lapponica baueri</name>
    <dbReference type="NCBI Taxonomy" id="1758121"/>
    <lineage>
        <taxon>Eukaryota</taxon>
        <taxon>Metazoa</taxon>
        <taxon>Chordata</taxon>
        <taxon>Craniata</taxon>
        <taxon>Vertebrata</taxon>
        <taxon>Euteleostomi</taxon>
        <taxon>Archelosauria</taxon>
        <taxon>Archosauria</taxon>
        <taxon>Dinosauria</taxon>
        <taxon>Saurischia</taxon>
        <taxon>Theropoda</taxon>
        <taxon>Coelurosauria</taxon>
        <taxon>Aves</taxon>
        <taxon>Neognathae</taxon>
        <taxon>Neoaves</taxon>
        <taxon>Charadriiformes</taxon>
        <taxon>Scolopacidae</taxon>
        <taxon>Limosa</taxon>
    </lineage>
</organism>
<dbReference type="Pfam" id="PF08204">
    <property type="entry name" value="V-set_CD47"/>
    <property type="match status" value="1"/>
</dbReference>
<keyword evidence="12" id="KW-0873">Pyrrolidone carboxylic acid</keyword>
<evidence type="ECO:0000256" key="12">
    <source>
        <dbReference type="ARBA" id="ARBA00023283"/>
    </source>
</evidence>
<keyword evidence="5 16" id="KW-0812">Transmembrane</keyword>
<evidence type="ECO:0000256" key="2">
    <source>
        <dbReference type="ARBA" id="ARBA00015454"/>
    </source>
</evidence>
<dbReference type="InterPro" id="IPR013147">
    <property type="entry name" value="CD47-like_TM"/>
</dbReference>
<feature type="transmembrane region" description="Helical" evidence="16">
    <location>
        <begin position="181"/>
        <end position="203"/>
    </location>
</feature>
<dbReference type="GO" id="GO:0007155">
    <property type="term" value="P:cell adhesion"/>
    <property type="evidence" value="ECO:0007669"/>
    <property type="project" value="UniProtKB-KW"/>
</dbReference>
<dbReference type="OrthoDB" id="9447188at2759"/>
<dbReference type="AlphaFoldDB" id="A0A2I0TRM2"/>
<keyword evidence="6" id="KW-0732">Signal</keyword>
<evidence type="ECO:0000256" key="5">
    <source>
        <dbReference type="ARBA" id="ARBA00022692"/>
    </source>
</evidence>
<evidence type="ECO:0000256" key="4">
    <source>
        <dbReference type="ARBA" id="ARBA00022553"/>
    </source>
</evidence>
<keyword evidence="3" id="KW-1003">Cell membrane</keyword>
<dbReference type="InterPro" id="IPR037805">
    <property type="entry name" value="IgV_CD47"/>
</dbReference>
<evidence type="ECO:0000256" key="1">
    <source>
        <dbReference type="ARBA" id="ARBA00004651"/>
    </source>
</evidence>
<dbReference type="GO" id="GO:0070053">
    <property type="term" value="F:thrombospondin receptor activity"/>
    <property type="evidence" value="ECO:0007669"/>
    <property type="project" value="InterPro"/>
</dbReference>
<protein>
    <recommendedName>
        <fullName evidence="2">Leukocyte surface antigen CD47</fullName>
    </recommendedName>
    <alternativeName>
        <fullName evidence="14">Integrin-associated protein</fullName>
    </alternativeName>
</protein>
<comment type="subcellular location">
    <subcellularLocation>
        <location evidence="1">Cell membrane</location>
        <topology evidence="1">Multi-pass membrane protein</topology>
    </subcellularLocation>
</comment>
<feature type="region of interest" description="Disordered" evidence="15">
    <location>
        <begin position="1"/>
        <end position="21"/>
    </location>
</feature>
<dbReference type="GO" id="GO:0005886">
    <property type="term" value="C:plasma membrane"/>
    <property type="evidence" value="ECO:0007669"/>
    <property type="project" value="UniProtKB-SubCell"/>
</dbReference>
<evidence type="ECO:0000256" key="15">
    <source>
        <dbReference type="SAM" id="MobiDB-lite"/>
    </source>
</evidence>
<feature type="transmembrane region" description="Helical" evidence="16">
    <location>
        <begin position="242"/>
        <end position="264"/>
    </location>
</feature>
<proteinExistence type="predicted"/>
<dbReference type="GO" id="GO:0070062">
    <property type="term" value="C:extracellular exosome"/>
    <property type="evidence" value="ECO:0007669"/>
    <property type="project" value="TreeGrafter"/>
</dbReference>
<dbReference type="CDD" id="cd16090">
    <property type="entry name" value="IgV_CD47"/>
    <property type="match status" value="1"/>
</dbReference>
<evidence type="ECO:0000256" key="16">
    <source>
        <dbReference type="SAM" id="Phobius"/>
    </source>
</evidence>
<evidence type="ECO:0000256" key="6">
    <source>
        <dbReference type="ARBA" id="ARBA00022729"/>
    </source>
</evidence>
<dbReference type="GO" id="GO:0050729">
    <property type="term" value="P:positive regulation of inflammatory response"/>
    <property type="evidence" value="ECO:0007669"/>
    <property type="project" value="InterPro"/>
</dbReference>
<feature type="transmembrane region" description="Helical" evidence="16">
    <location>
        <begin position="148"/>
        <end position="169"/>
    </location>
</feature>
<evidence type="ECO:0000256" key="13">
    <source>
        <dbReference type="ARBA" id="ARBA00023319"/>
    </source>
</evidence>
<dbReference type="Proteomes" id="UP000233556">
    <property type="component" value="Unassembled WGS sequence"/>
</dbReference>
<evidence type="ECO:0000256" key="9">
    <source>
        <dbReference type="ARBA" id="ARBA00023136"/>
    </source>
</evidence>
<dbReference type="GO" id="GO:0022409">
    <property type="term" value="P:positive regulation of cell-cell adhesion"/>
    <property type="evidence" value="ECO:0007669"/>
    <property type="project" value="InterPro"/>
</dbReference>
<keyword evidence="9 16" id="KW-0472">Membrane</keyword>
<keyword evidence="4" id="KW-0597">Phosphoprotein</keyword>
<evidence type="ECO:0000256" key="3">
    <source>
        <dbReference type="ARBA" id="ARBA00022475"/>
    </source>
</evidence>
<gene>
    <name evidence="18" type="ORF">llap_13267</name>
</gene>
<dbReference type="PANTHER" id="PTHR10613">
    <property type="entry name" value="LEUKOCYTE SURFACE ANTIGEN CD47"/>
    <property type="match status" value="1"/>
</dbReference>
<keyword evidence="8 16" id="KW-1133">Transmembrane helix</keyword>
<feature type="transmembrane region" description="Helical" evidence="16">
    <location>
        <begin position="210"/>
        <end position="230"/>
    </location>
</feature>
<keyword evidence="13" id="KW-0393">Immunoglobulin domain</keyword>
<evidence type="ECO:0000259" key="17">
    <source>
        <dbReference type="PROSITE" id="PS50835"/>
    </source>
</evidence>
<evidence type="ECO:0000256" key="14">
    <source>
        <dbReference type="ARBA" id="ARBA00033289"/>
    </source>
</evidence>
<reference evidence="19" key="1">
    <citation type="submission" date="2017-11" db="EMBL/GenBank/DDBJ databases">
        <authorList>
            <person name="Lima N.C."/>
            <person name="Parody-Merino A.M."/>
            <person name="Battley P.F."/>
            <person name="Fidler A.E."/>
            <person name="Prosdocimi F."/>
        </authorList>
    </citation>
    <scope>NUCLEOTIDE SEQUENCE [LARGE SCALE GENOMIC DNA]</scope>
</reference>
<feature type="compositionally biased region" description="Pro residues" evidence="15">
    <location>
        <begin position="8"/>
        <end position="17"/>
    </location>
</feature>
<evidence type="ECO:0000313" key="19">
    <source>
        <dbReference type="Proteomes" id="UP000233556"/>
    </source>
</evidence>
<dbReference type="InterPro" id="IPR013783">
    <property type="entry name" value="Ig-like_fold"/>
</dbReference>
<dbReference type="SUPFAM" id="SSF48726">
    <property type="entry name" value="Immunoglobulin"/>
    <property type="match status" value="1"/>
</dbReference>
<keyword evidence="11" id="KW-0325">Glycoprotein</keyword>